<dbReference type="GO" id="GO:0005886">
    <property type="term" value="C:plasma membrane"/>
    <property type="evidence" value="ECO:0007669"/>
    <property type="project" value="UniProtKB-SubCell"/>
</dbReference>
<dbReference type="GO" id="GO:0008818">
    <property type="term" value="F:cobalamin 5'-phosphate synthase activity"/>
    <property type="evidence" value="ECO:0007669"/>
    <property type="project" value="UniProtKB-UniRule"/>
</dbReference>
<evidence type="ECO:0000256" key="7">
    <source>
        <dbReference type="ARBA" id="ARBA00022475"/>
    </source>
</evidence>
<evidence type="ECO:0000256" key="1">
    <source>
        <dbReference type="ARBA" id="ARBA00001946"/>
    </source>
</evidence>
<feature type="transmembrane region" description="Helical" evidence="19">
    <location>
        <begin position="136"/>
        <end position="157"/>
    </location>
</feature>
<evidence type="ECO:0000256" key="3">
    <source>
        <dbReference type="ARBA" id="ARBA00004663"/>
    </source>
</evidence>
<organism evidence="20 21">
    <name type="scientific">Halobacteroides halobius (strain ATCC 35273 / DSM 5150 / MD-1)</name>
    <dbReference type="NCBI Taxonomy" id="748449"/>
    <lineage>
        <taxon>Bacteria</taxon>
        <taxon>Bacillati</taxon>
        <taxon>Bacillota</taxon>
        <taxon>Clostridia</taxon>
        <taxon>Halanaerobiales</taxon>
        <taxon>Halobacteroidaceae</taxon>
        <taxon>Halobacteroides</taxon>
    </lineage>
</organism>
<proteinExistence type="inferred from homology"/>
<feature type="transmembrane region" description="Helical" evidence="19">
    <location>
        <begin position="55"/>
        <end position="76"/>
    </location>
</feature>
<evidence type="ECO:0000313" key="21">
    <source>
        <dbReference type="Proteomes" id="UP000010880"/>
    </source>
</evidence>
<dbReference type="KEGG" id="hhl:Halha_1701"/>
<name>L0KC22_HALHC</name>
<dbReference type="RefSeq" id="WP_015327354.1">
    <property type="nucleotide sequence ID" value="NC_019978.1"/>
</dbReference>
<evidence type="ECO:0000256" key="19">
    <source>
        <dbReference type="HAMAP-Rule" id="MF_00719"/>
    </source>
</evidence>
<dbReference type="Proteomes" id="UP000010880">
    <property type="component" value="Chromosome"/>
</dbReference>
<dbReference type="AlphaFoldDB" id="L0KC22"/>
<dbReference type="HOGENOM" id="CLU_057426_1_1_9"/>
<dbReference type="PATRIC" id="fig|748449.3.peg.1654"/>
<dbReference type="PANTHER" id="PTHR34148">
    <property type="entry name" value="ADENOSYLCOBINAMIDE-GDP RIBAZOLETRANSFERASE"/>
    <property type="match status" value="1"/>
</dbReference>
<keyword evidence="11 19" id="KW-0460">Magnesium</keyword>
<evidence type="ECO:0000256" key="6">
    <source>
        <dbReference type="ARBA" id="ARBA00015850"/>
    </source>
</evidence>
<dbReference type="GO" id="GO:0051073">
    <property type="term" value="F:adenosylcobinamide-GDP ribazoletransferase activity"/>
    <property type="evidence" value="ECO:0007669"/>
    <property type="project" value="UniProtKB-UniRule"/>
</dbReference>
<gene>
    <name evidence="19" type="primary">cobS</name>
    <name evidence="20" type="ordered locus">Halha_1701</name>
</gene>
<evidence type="ECO:0000256" key="14">
    <source>
        <dbReference type="ARBA" id="ARBA00025228"/>
    </source>
</evidence>
<evidence type="ECO:0000313" key="20">
    <source>
        <dbReference type="EMBL" id="AGB41638.1"/>
    </source>
</evidence>
<dbReference type="EMBL" id="CP003359">
    <property type="protein sequence ID" value="AGB41638.1"/>
    <property type="molecule type" value="Genomic_DNA"/>
</dbReference>
<dbReference type="EC" id="2.7.8.26" evidence="5 19"/>
<dbReference type="HAMAP" id="MF_00719">
    <property type="entry name" value="CobS"/>
    <property type="match status" value="1"/>
</dbReference>
<keyword evidence="10 19" id="KW-0812">Transmembrane</keyword>
<keyword evidence="12 19" id="KW-1133">Transmembrane helix</keyword>
<reference evidence="21" key="1">
    <citation type="submission" date="2012-02" db="EMBL/GenBank/DDBJ databases">
        <title>The complete genome of Halobacteroides halobius DSM 5150.</title>
        <authorList>
            <person name="Lucas S."/>
            <person name="Copeland A."/>
            <person name="Lapidus A."/>
            <person name="Glavina del Rio T."/>
            <person name="Dalin E."/>
            <person name="Tice H."/>
            <person name="Bruce D."/>
            <person name="Goodwin L."/>
            <person name="Pitluck S."/>
            <person name="Peters L."/>
            <person name="Mikhailova N."/>
            <person name="Gu W."/>
            <person name="Kyrpides N."/>
            <person name="Mavromatis K."/>
            <person name="Ivanova N."/>
            <person name="Brettin T."/>
            <person name="Detter J.C."/>
            <person name="Han C."/>
            <person name="Larimer F."/>
            <person name="Land M."/>
            <person name="Hauser L."/>
            <person name="Markowitz V."/>
            <person name="Cheng J.-F."/>
            <person name="Hugenholtz P."/>
            <person name="Woyke T."/>
            <person name="Wu D."/>
            <person name="Tindall B."/>
            <person name="Pomrenke H."/>
            <person name="Brambilla E."/>
            <person name="Klenk H.-P."/>
            <person name="Eisen J.A."/>
        </authorList>
    </citation>
    <scope>NUCLEOTIDE SEQUENCE [LARGE SCALE GENOMIC DNA]</scope>
    <source>
        <strain evidence="21">ATCC 35273 / DSM 5150 / MD-1</strain>
    </source>
</reference>
<feature type="transmembrane region" description="Helical" evidence="19">
    <location>
        <begin position="177"/>
        <end position="210"/>
    </location>
</feature>
<dbReference type="NCBIfam" id="TIGR00317">
    <property type="entry name" value="cobS"/>
    <property type="match status" value="1"/>
</dbReference>
<evidence type="ECO:0000256" key="16">
    <source>
        <dbReference type="ARBA" id="ARBA00032853"/>
    </source>
</evidence>
<dbReference type="eggNOG" id="COG0368">
    <property type="taxonomic scope" value="Bacteria"/>
</dbReference>
<evidence type="ECO:0000256" key="9">
    <source>
        <dbReference type="ARBA" id="ARBA00022679"/>
    </source>
</evidence>
<comment type="subcellular location">
    <subcellularLocation>
        <location evidence="2 19">Cell membrane</location>
        <topology evidence="2 19">Multi-pass membrane protein</topology>
    </subcellularLocation>
</comment>
<sequence>MNKFLLALQFITRIPVKQELNYDEQAIGASMVYYPVIGNLIGAILVAVNQLGELYFPPLVTNALLIIGMVVLTGGLHLDGLMDTCDGIFSGRDKERILDIMRDSRVGAFGVIGVVLLLLLKFSLLVESPIEYKRLILLYAPTISRWTMVYVAFVYPYPRQEGLGKVYQKHLKLRHFLLATSWTLLVGVFLFEIHGIYILLASWLVTIVLVKVIMDKIDGLTGDNYGAINEVIEVVSLLVMVVTL</sequence>
<feature type="transmembrane region" description="Helical" evidence="19">
    <location>
        <begin position="106"/>
        <end position="124"/>
    </location>
</feature>
<dbReference type="GO" id="GO:0009236">
    <property type="term" value="P:cobalamin biosynthetic process"/>
    <property type="evidence" value="ECO:0007669"/>
    <property type="project" value="UniProtKB-UniRule"/>
</dbReference>
<dbReference type="InterPro" id="IPR003805">
    <property type="entry name" value="CobS"/>
</dbReference>
<comment type="catalytic activity">
    <reaction evidence="17 19">
        <text>alpha-ribazole + adenosylcob(III)inamide-GDP = adenosylcob(III)alamin + GMP + H(+)</text>
        <dbReference type="Rhea" id="RHEA:16049"/>
        <dbReference type="ChEBI" id="CHEBI:10329"/>
        <dbReference type="ChEBI" id="CHEBI:15378"/>
        <dbReference type="ChEBI" id="CHEBI:18408"/>
        <dbReference type="ChEBI" id="CHEBI:58115"/>
        <dbReference type="ChEBI" id="CHEBI:60487"/>
        <dbReference type="EC" id="2.7.8.26"/>
    </reaction>
</comment>
<evidence type="ECO:0000256" key="2">
    <source>
        <dbReference type="ARBA" id="ARBA00004651"/>
    </source>
</evidence>
<dbReference type="OrthoDB" id="9794626at2"/>
<protein>
    <recommendedName>
        <fullName evidence="6 19">Adenosylcobinamide-GDP ribazoletransferase</fullName>
        <ecNumber evidence="5 19">2.7.8.26</ecNumber>
    </recommendedName>
    <alternativeName>
        <fullName evidence="16 19">Cobalamin synthase</fullName>
    </alternativeName>
    <alternativeName>
        <fullName evidence="15 19">Cobalamin-5'-phosphate synthase</fullName>
    </alternativeName>
</protein>
<evidence type="ECO:0000256" key="11">
    <source>
        <dbReference type="ARBA" id="ARBA00022842"/>
    </source>
</evidence>
<evidence type="ECO:0000256" key="18">
    <source>
        <dbReference type="ARBA" id="ARBA00049504"/>
    </source>
</evidence>
<dbReference type="UniPathway" id="UPA00148">
    <property type="reaction ID" value="UER00238"/>
</dbReference>
<evidence type="ECO:0000256" key="15">
    <source>
        <dbReference type="ARBA" id="ARBA00032605"/>
    </source>
</evidence>
<comment type="pathway">
    <text evidence="3 19">Cofactor biosynthesis; adenosylcobalamin biosynthesis; adenosylcobalamin from cob(II)yrinate a,c-diamide: step 7/7.</text>
</comment>
<keyword evidence="9 19" id="KW-0808">Transferase</keyword>
<evidence type="ECO:0000256" key="17">
    <source>
        <dbReference type="ARBA" id="ARBA00048623"/>
    </source>
</evidence>
<dbReference type="STRING" id="748449.Halha_1701"/>
<comment type="function">
    <text evidence="14 19">Joins adenosylcobinamide-GDP and alpha-ribazole to generate adenosylcobalamin (Ado-cobalamin). Also synthesizes adenosylcobalamin 5'-phosphate from adenosylcobinamide-GDP and alpha-ribazole 5'-phosphate.</text>
</comment>
<comment type="cofactor">
    <cofactor evidence="1 19">
        <name>Mg(2+)</name>
        <dbReference type="ChEBI" id="CHEBI:18420"/>
    </cofactor>
</comment>
<dbReference type="PANTHER" id="PTHR34148:SF1">
    <property type="entry name" value="ADENOSYLCOBINAMIDE-GDP RIBAZOLETRANSFERASE"/>
    <property type="match status" value="1"/>
</dbReference>
<evidence type="ECO:0000256" key="13">
    <source>
        <dbReference type="ARBA" id="ARBA00023136"/>
    </source>
</evidence>
<evidence type="ECO:0000256" key="5">
    <source>
        <dbReference type="ARBA" id="ARBA00013200"/>
    </source>
</evidence>
<dbReference type="Pfam" id="PF02654">
    <property type="entry name" value="CobS"/>
    <property type="match status" value="1"/>
</dbReference>
<evidence type="ECO:0000256" key="8">
    <source>
        <dbReference type="ARBA" id="ARBA00022573"/>
    </source>
</evidence>
<comment type="similarity">
    <text evidence="4 19">Belongs to the CobS family.</text>
</comment>
<evidence type="ECO:0000256" key="12">
    <source>
        <dbReference type="ARBA" id="ARBA00022989"/>
    </source>
</evidence>
<comment type="catalytic activity">
    <reaction evidence="18 19">
        <text>alpha-ribazole 5'-phosphate + adenosylcob(III)inamide-GDP = adenosylcob(III)alamin 5'-phosphate + GMP + H(+)</text>
        <dbReference type="Rhea" id="RHEA:23560"/>
        <dbReference type="ChEBI" id="CHEBI:15378"/>
        <dbReference type="ChEBI" id="CHEBI:57918"/>
        <dbReference type="ChEBI" id="CHEBI:58115"/>
        <dbReference type="ChEBI" id="CHEBI:60487"/>
        <dbReference type="ChEBI" id="CHEBI:60493"/>
        <dbReference type="EC" id="2.7.8.26"/>
    </reaction>
</comment>
<accession>L0KC22</accession>
<evidence type="ECO:0000256" key="10">
    <source>
        <dbReference type="ARBA" id="ARBA00022692"/>
    </source>
</evidence>
<keyword evidence="13 19" id="KW-0472">Membrane</keyword>
<feature type="transmembrane region" description="Helical" evidence="19">
    <location>
        <begin position="31"/>
        <end position="48"/>
    </location>
</feature>
<keyword evidence="8 19" id="KW-0169">Cobalamin biosynthesis</keyword>
<keyword evidence="21" id="KW-1185">Reference proteome</keyword>
<evidence type="ECO:0000256" key="4">
    <source>
        <dbReference type="ARBA" id="ARBA00010561"/>
    </source>
</evidence>
<keyword evidence="7 19" id="KW-1003">Cell membrane</keyword>